<feature type="compositionally biased region" description="Basic and acidic residues" evidence="1">
    <location>
        <begin position="435"/>
        <end position="444"/>
    </location>
</feature>
<evidence type="ECO:0000256" key="1">
    <source>
        <dbReference type="SAM" id="MobiDB-lite"/>
    </source>
</evidence>
<dbReference type="AlphaFoldDB" id="A0A5C3N932"/>
<feature type="region of interest" description="Disordered" evidence="1">
    <location>
        <begin position="109"/>
        <end position="193"/>
    </location>
</feature>
<evidence type="ECO:0000313" key="3">
    <source>
        <dbReference type="Proteomes" id="UP000305948"/>
    </source>
</evidence>
<accession>A0A5C3N932</accession>
<evidence type="ECO:0000313" key="2">
    <source>
        <dbReference type="EMBL" id="TFK54339.1"/>
    </source>
</evidence>
<sequence length="604" mass="66716">MAPGYSFGHLPPRPRKLSDDFLKFVGIRKEEPSCIPKATPESMIQDAEQGLQRIKAQIRDLIAKDPKLGEPKKPLEYYDDPVKKGEIEQLKKLQRLECATILWIGDMKRLHPPPSDREVRPKLFGLLPRPLRRRANSETSRPAPAPPPKDVSRASNANSTRPGHRRSVSDDLVSPPAYSAECPGDSRGLPLERPCLGSATPLIDRSVKDKWRKPPSYTYPRVRANSAGPTYRNTLTTVVGPDIGQGKASDYDATTARAQEQSQIPSDRNQVPPQALRRIKARVDPHALRKHTDDQFSSSVSGCIHDRQVLTASAKPAAPPLPPPKDGQRSRPSNATEQAKMRTPVMSTTASHVTGSHSHTRHGTSSTQYMASTARSARVEGSGKHVCTTQSAGIMSSGSQRRRHDAVPGTAHMHDPLHSAVEYVRATIPTPAPSRDVRADPDKTHKYRARQQQASPSDVPFPHSASGRPSVPIHDSHQMDEIDVDRIARTNARCARWAAENATYSSEQLRDSVVAHNWMREDLFNILEQNGIMDTVPDNHIRVPPGDVHGRAEPSSLQARDIANSSGRQPYSQQSSSSRVYTGPDVQYSKGGFYLSKNSRSHRH</sequence>
<dbReference type="Proteomes" id="UP000305948">
    <property type="component" value="Unassembled WGS sequence"/>
</dbReference>
<feature type="region of interest" description="Disordered" evidence="1">
    <location>
        <begin position="312"/>
        <end position="368"/>
    </location>
</feature>
<feature type="region of interest" description="Disordered" evidence="1">
    <location>
        <begin position="562"/>
        <end position="604"/>
    </location>
</feature>
<feature type="compositionally biased region" description="Basic and acidic residues" evidence="1">
    <location>
        <begin position="109"/>
        <end position="121"/>
    </location>
</feature>
<keyword evidence="3" id="KW-1185">Reference proteome</keyword>
<name>A0A5C3N932_9AGAM</name>
<protein>
    <submittedName>
        <fullName evidence="2">Uncharacterized protein</fullName>
    </submittedName>
</protein>
<proteinExistence type="predicted"/>
<reference evidence="2 3" key="1">
    <citation type="journal article" date="2019" name="Nat. Ecol. Evol.">
        <title>Megaphylogeny resolves global patterns of mushroom evolution.</title>
        <authorList>
            <person name="Varga T."/>
            <person name="Krizsan K."/>
            <person name="Foldi C."/>
            <person name="Dima B."/>
            <person name="Sanchez-Garcia M."/>
            <person name="Sanchez-Ramirez S."/>
            <person name="Szollosi G.J."/>
            <person name="Szarkandi J.G."/>
            <person name="Papp V."/>
            <person name="Albert L."/>
            <person name="Andreopoulos W."/>
            <person name="Angelini C."/>
            <person name="Antonin V."/>
            <person name="Barry K.W."/>
            <person name="Bougher N.L."/>
            <person name="Buchanan P."/>
            <person name="Buyck B."/>
            <person name="Bense V."/>
            <person name="Catcheside P."/>
            <person name="Chovatia M."/>
            <person name="Cooper J."/>
            <person name="Damon W."/>
            <person name="Desjardin D."/>
            <person name="Finy P."/>
            <person name="Geml J."/>
            <person name="Haridas S."/>
            <person name="Hughes K."/>
            <person name="Justo A."/>
            <person name="Karasinski D."/>
            <person name="Kautmanova I."/>
            <person name="Kiss B."/>
            <person name="Kocsube S."/>
            <person name="Kotiranta H."/>
            <person name="LaButti K.M."/>
            <person name="Lechner B.E."/>
            <person name="Liimatainen K."/>
            <person name="Lipzen A."/>
            <person name="Lukacs Z."/>
            <person name="Mihaltcheva S."/>
            <person name="Morgado L.N."/>
            <person name="Niskanen T."/>
            <person name="Noordeloos M.E."/>
            <person name="Ohm R.A."/>
            <person name="Ortiz-Santana B."/>
            <person name="Ovrebo C."/>
            <person name="Racz N."/>
            <person name="Riley R."/>
            <person name="Savchenko A."/>
            <person name="Shiryaev A."/>
            <person name="Soop K."/>
            <person name="Spirin V."/>
            <person name="Szebenyi C."/>
            <person name="Tomsovsky M."/>
            <person name="Tulloss R.E."/>
            <person name="Uehling J."/>
            <person name="Grigoriev I.V."/>
            <person name="Vagvolgyi C."/>
            <person name="Papp T."/>
            <person name="Martin F.M."/>
            <person name="Miettinen O."/>
            <person name="Hibbett D.S."/>
            <person name="Nagy L.G."/>
        </authorList>
    </citation>
    <scope>NUCLEOTIDE SEQUENCE [LARGE SCALE GENOMIC DNA]</scope>
    <source>
        <strain evidence="2 3">OMC1185</strain>
    </source>
</reference>
<feature type="compositionally biased region" description="Low complexity" evidence="1">
    <location>
        <begin position="565"/>
        <end position="578"/>
    </location>
</feature>
<feature type="region of interest" description="Disordered" evidence="1">
    <location>
        <begin position="429"/>
        <end position="475"/>
    </location>
</feature>
<feature type="compositionally biased region" description="Low complexity" evidence="1">
    <location>
        <begin position="351"/>
        <end position="367"/>
    </location>
</feature>
<gene>
    <name evidence="2" type="ORF">OE88DRAFT_1186768</name>
</gene>
<organism evidence="2 3">
    <name type="scientific">Heliocybe sulcata</name>
    <dbReference type="NCBI Taxonomy" id="5364"/>
    <lineage>
        <taxon>Eukaryota</taxon>
        <taxon>Fungi</taxon>
        <taxon>Dikarya</taxon>
        <taxon>Basidiomycota</taxon>
        <taxon>Agaricomycotina</taxon>
        <taxon>Agaricomycetes</taxon>
        <taxon>Gloeophyllales</taxon>
        <taxon>Gloeophyllaceae</taxon>
        <taxon>Heliocybe</taxon>
    </lineage>
</organism>
<dbReference type="EMBL" id="ML213506">
    <property type="protein sequence ID" value="TFK54339.1"/>
    <property type="molecule type" value="Genomic_DNA"/>
</dbReference>